<reference evidence="3" key="1">
    <citation type="journal article" date="2021" name="Nat. Commun.">
        <title>Genetic determinants of endophytism in the Arabidopsis root mycobiome.</title>
        <authorList>
            <person name="Mesny F."/>
            <person name="Miyauchi S."/>
            <person name="Thiergart T."/>
            <person name="Pickel B."/>
            <person name="Atanasova L."/>
            <person name="Karlsson M."/>
            <person name="Huettel B."/>
            <person name="Barry K.W."/>
            <person name="Haridas S."/>
            <person name="Chen C."/>
            <person name="Bauer D."/>
            <person name="Andreopoulos W."/>
            <person name="Pangilinan J."/>
            <person name="LaButti K."/>
            <person name="Riley R."/>
            <person name="Lipzen A."/>
            <person name="Clum A."/>
            <person name="Drula E."/>
            <person name="Henrissat B."/>
            <person name="Kohler A."/>
            <person name="Grigoriev I.V."/>
            <person name="Martin F.M."/>
            <person name="Hacquard S."/>
        </authorList>
    </citation>
    <scope>NUCLEOTIDE SEQUENCE</scope>
    <source>
        <strain evidence="3">MPI-CAGE-CH-0235</strain>
    </source>
</reference>
<evidence type="ECO:0000313" key="4">
    <source>
        <dbReference type="Proteomes" id="UP000813444"/>
    </source>
</evidence>
<evidence type="ECO:0000256" key="1">
    <source>
        <dbReference type="SAM" id="MobiDB-lite"/>
    </source>
</evidence>
<dbReference type="OrthoDB" id="5244165at2759"/>
<gene>
    <name evidence="3" type="ORF">B0I35DRAFT_513858</name>
</gene>
<dbReference type="Proteomes" id="UP000813444">
    <property type="component" value="Unassembled WGS sequence"/>
</dbReference>
<proteinExistence type="predicted"/>
<comment type="caution">
    <text evidence="3">The sequence shown here is derived from an EMBL/GenBank/DDBJ whole genome shotgun (WGS) entry which is preliminary data.</text>
</comment>
<protein>
    <recommendedName>
        <fullName evidence="2">PD-(D/E)XK nuclease-like domain-containing protein</fullName>
    </recommendedName>
</protein>
<dbReference type="AlphaFoldDB" id="A0A8K0SMQ0"/>
<keyword evidence="4" id="KW-1185">Reference proteome</keyword>
<sequence>MADWYTKRWFSDSNNPSQASSTSRSSTPPTDDMEIASEQPRKRRRRSASAAMPTATPEFRIANLQGLIFAENRFDIMYPNDLHLTQDTKSLVTGIVHTCHSRSYLPKSITSDFLGTNPADYELYDPENNPWACTPIDAGYEITRVEEIMHETWRARFFNEGEPHWAALHYQIIQLALGPFSEQLRCSVVSQVPIAPECRIPLRNRGALSTTVDITVALSSDSIRDAARRRLADDDPSGSRSINHTNAGSLLHSPIALSIVSQSPQGEEAEAKVQLAVWVAAQLERLRVLSSSKNSYPLYIPTIRATGCHWKIGLVRDTEEGVEVTPEWHNIAVTFTPNEYFKVIGCLRHLARWAIDVCQPSLFDNGVLKTREA</sequence>
<evidence type="ECO:0000259" key="2">
    <source>
        <dbReference type="Pfam" id="PF20516"/>
    </source>
</evidence>
<dbReference type="Pfam" id="PF20516">
    <property type="entry name" value="PDDEXK_12"/>
    <property type="match status" value="1"/>
</dbReference>
<feature type="domain" description="PD-(D/E)XK nuclease-like" evidence="2">
    <location>
        <begin position="134"/>
        <end position="357"/>
    </location>
</feature>
<organism evidence="3 4">
    <name type="scientific">Stachybotrys elegans</name>
    <dbReference type="NCBI Taxonomy" id="80388"/>
    <lineage>
        <taxon>Eukaryota</taxon>
        <taxon>Fungi</taxon>
        <taxon>Dikarya</taxon>
        <taxon>Ascomycota</taxon>
        <taxon>Pezizomycotina</taxon>
        <taxon>Sordariomycetes</taxon>
        <taxon>Hypocreomycetidae</taxon>
        <taxon>Hypocreales</taxon>
        <taxon>Stachybotryaceae</taxon>
        <taxon>Stachybotrys</taxon>
    </lineage>
</organism>
<feature type="compositionally biased region" description="Low complexity" evidence="1">
    <location>
        <begin position="11"/>
        <end position="30"/>
    </location>
</feature>
<dbReference type="EMBL" id="JAGPNK010000010">
    <property type="protein sequence ID" value="KAH7312524.1"/>
    <property type="molecule type" value="Genomic_DNA"/>
</dbReference>
<feature type="compositionally biased region" description="Basic and acidic residues" evidence="1">
    <location>
        <begin position="1"/>
        <end position="10"/>
    </location>
</feature>
<dbReference type="InterPro" id="IPR046797">
    <property type="entry name" value="PDDEXK_12"/>
</dbReference>
<name>A0A8K0SMQ0_9HYPO</name>
<evidence type="ECO:0000313" key="3">
    <source>
        <dbReference type="EMBL" id="KAH7312524.1"/>
    </source>
</evidence>
<feature type="region of interest" description="Disordered" evidence="1">
    <location>
        <begin position="1"/>
        <end position="54"/>
    </location>
</feature>
<accession>A0A8K0SMQ0</accession>